<reference evidence="1" key="1">
    <citation type="submission" date="2015-07" db="EMBL/GenBank/DDBJ databases">
        <title>MeaNS - Measles Nucleotide Surveillance Program.</title>
        <authorList>
            <person name="Tran T."/>
            <person name="Druce J."/>
        </authorList>
    </citation>
    <scope>NUCLEOTIDE SEQUENCE</scope>
    <source>
        <strain evidence="1">UCB-OBI-ISO-001</strain>
        <tissue evidence="1">Gonad</tissue>
    </source>
</reference>
<proteinExistence type="predicted"/>
<organism evidence="1">
    <name type="scientific">Octopus bimaculoides</name>
    <name type="common">California two-spotted octopus</name>
    <dbReference type="NCBI Taxonomy" id="37653"/>
    <lineage>
        <taxon>Eukaryota</taxon>
        <taxon>Metazoa</taxon>
        <taxon>Spiralia</taxon>
        <taxon>Lophotrochozoa</taxon>
        <taxon>Mollusca</taxon>
        <taxon>Cephalopoda</taxon>
        <taxon>Coleoidea</taxon>
        <taxon>Octopodiformes</taxon>
        <taxon>Octopoda</taxon>
        <taxon>Incirrata</taxon>
        <taxon>Octopodidae</taxon>
        <taxon>Octopus</taxon>
    </lineage>
</organism>
<dbReference type="EMBL" id="KQ419887">
    <property type="protein sequence ID" value="KOF82089.1"/>
    <property type="molecule type" value="Genomic_DNA"/>
</dbReference>
<sequence>MRVHLTCKREFLLYFKSHFSITRFLKGNKFYFRRSQVSISKHKPFYERSGKGADDLHNSTD</sequence>
<name>A0A0L8GZ14_OCTBM</name>
<evidence type="ECO:0000313" key="1">
    <source>
        <dbReference type="EMBL" id="KOF82089.1"/>
    </source>
</evidence>
<protein>
    <submittedName>
        <fullName evidence="1">Uncharacterized protein</fullName>
    </submittedName>
</protein>
<gene>
    <name evidence="1" type="ORF">OCBIM_22025720mg</name>
</gene>
<dbReference type="AlphaFoldDB" id="A0A0L8GZ14"/>
<accession>A0A0L8GZ14</accession>